<evidence type="ECO:0000313" key="3">
    <source>
        <dbReference type="Proteomes" id="UP000659344"/>
    </source>
</evidence>
<dbReference type="EMBL" id="BMFT01000001">
    <property type="protein sequence ID" value="GGH11014.1"/>
    <property type="molecule type" value="Genomic_DNA"/>
</dbReference>
<name>A0ABQ1Y4A0_9BACL</name>
<evidence type="ECO:0000313" key="2">
    <source>
        <dbReference type="EMBL" id="GGH11014.1"/>
    </source>
</evidence>
<keyword evidence="1" id="KW-0812">Transmembrane</keyword>
<comment type="caution">
    <text evidence="2">The sequence shown here is derived from an EMBL/GenBank/DDBJ whole genome shotgun (WGS) entry which is preliminary data.</text>
</comment>
<accession>A0ABQ1Y4A0</accession>
<evidence type="ECO:0000256" key="1">
    <source>
        <dbReference type="SAM" id="Phobius"/>
    </source>
</evidence>
<keyword evidence="1" id="KW-1133">Transmembrane helix</keyword>
<protein>
    <submittedName>
        <fullName evidence="2">Uncharacterized protein</fullName>
    </submittedName>
</protein>
<feature type="transmembrane region" description="Helical" evidence="1">
    <location>
        <begin position="7"/>
        <end position="32"/>
    </location>
</feature>
<proteinExistence type="predicted"/>
<gene>
    <name evidence="2" type="ORF">GCM10008013_02650</name>
</gene>
<reference evidence="3" key="1">
    <citation type="journal article" date="2019" name="Int. J. Syst. Evol. Microbiol.">
        <title>The Global Catalogue of Microorganisms (GCM) 10K type strain sequencing project: providing services to taxonomists for standard genome sequencing and annotation.</title>
        <authorList>
            <consortium name="The Broad Institute Genomics Platform"/>
            <consortium name="The Broad Institute Genome Sequencing Center for Infectious Disease"/>
            <person name="Wu L."/>
            <person name="Ma J."/>
        </authorList>
    </citation>
    <scope>NUCLEOTIDE SEQUENCE [LARGE SCALE GENOMIC DNA]</scope>
    <source>
        <strain evidence="3">CGMCC 1.12769</strain>
    </source>
</reference>
<organism evidence="2 3">
    <name type="scientific">Paenibacillus segetis</name>
    <dbReference type="NCBI Taxonomy" id="1325360"/>
    <lineage>
        <taxon>Bacteria</taxon>
        <taxon>Bacillati</taxon>
        <taxon>Bacillota</taxon>
        <taxon>Bacilli</taxon>
        <taxon>Bacillales</taxon>
        <taxon>Paenibacillaceae</taxon>
        <taxon>Paenibacillus</taxon>
    </lineage>
</organism>
<dbReference type="Proteomes" id="UP000659344">
    <property type="component" value="Unassembled WGS sequence"/>
</dbReference>
<sequence>MQGIAKAILITIITSICILLFVNLAFFFPWYLTLVTETYSVSQMVASDNYLTKDNYETSMERLEERPIFKDKKDEIELTVIHDDPDDPRKTSAVEEDNTIDYEDESIPDSAKPYWQRGKQLRITINAVYPLTVTLWGKKYEREVPVSFSMITTGLKHYKDLPYDKY</sequence>
<keyword evidence="1" id="KW-0472">Membrane</keyword>
<keyword evidence="3" id="KW-1185">Reference proteome</keyword>
<dbReference type="RefSeq" id="WP_188535064.1">
    <property type="nucleotide sequence ID" value="NZ_BMFT01000001.1"/>
</dbReference>